<evidence type="ECO:0000313" key="8">
    <source>
        <dbReference type="Proteomes" id="UP000034302"/>
    </source>
</evidence>
<evidence type="ECO:0000256" key="5">
    <source>
        <dbReference type="ARBA" id="ARBA00023136"/>
    </source>
</evidence>
<keyword evidence="2" id="KW-1003">Cell membrane</keyword>
<organism evidence="7 8">
    <name type="scientific">candidate division WS6 bacterium GW2011_GWC1_33_20</name>
    <dbReference type="NCBI Taxonomy" id="1619089"/>
    <lineage>
        <taxon>Bacteria</taxon>
        <taxon>Candidatus Dojkabacteria</taxon>
    </lineage>
</organism>
<dbReference type="Proteomes" id="UP000034302">
    <property type="component" value="Unassembled WGS sequence"/>
</dbReference>
<evidence type="ECO:0000256" key="3">
    <source>
        <dbReference type="ARBA" id="ARBA00022692"/>
    </source>
</evidence>
<dbReference type="GO" id="GO:0005886">
    <property type="term" value="C:plasma membrane"/>
    <property type="evidence" value="ECO:0007669"/>
    <property type="project" value="UniProtKB-SubCell"/>
</dbReference>
<dbReference type="InterPro" id="IPR022791">
    <property type="entry name" value="L-PG_synthase/AglD"/>
</dbReference>
<feature type="transmembrane region" description="Helical" evidence="6">
    <location>
        <begin position="206"/>
        <end position="230"/>
    </location>
</feature>
<comment type="caution">
    <text evidence="7">The sequence shown here is derived from an EMBL/GenBank/DDBJ whole genome shotgun (WGS) entry which is preliminary data.</text>
</comment>
<feature type="transmembrane region" description="Helical" evidence="6">
    <location>
        <begin position="40"/>
        <end position="64"/>
    </location>
</feature>
<reference evidence="7 8" key="1">
    <citation type="journal article" date="2015" name="Nature">
        <title>rRNA introns, odd ribosomes, and small enigmatic genomes across a large radiation of phyla.</title>
        <authorList>
            <person name="Brown C.T."/>
            <person name="Hug L.A."/>
            <person name="Thomas B.C."/>
            <person name="Sharon I."/>
            <person name="Castelle C.J."/>
            <person name="Singh A."/>
            <person name="Wilkins M.J."/>
            <person name="Williams K.H."/>
            <person name="Banfield J.F."/>
        </authorList>
    </citation>
    <scope>NUCLEOTIDE SEQUENCE [LARGE SCALE GENOMIC DNA]</scope>
</reference>
<comment type="subcellular location">
    <subcellularLocation>
        <location evidence="1">Cell membrane</location>
        <topology evidence="1">Multi-pass membrane protein</topology>
    </subcellularLocation>
</comment>
<dbReference type="Pfam" id="PF03706">
    <property type="entry name" value="LPG_synthase_TM"/>
    <property type="match status" value="1"/>
</dbReference>
<evidence type="ECO:0000256" key="6">
    <source>
        <dbReference type="SAM" id="Phobius"/>
    </source>
</evidence>
<feature type="transmembrane region" description="Helical" evidence="6">
    <location>
        <begin position="148"/>
        <end position="168"/>
    </location>
</feature>
<dbReference type="NCBIfam" id="TIGR00374">
    <property type="entry name" value="flippase-like domain"/>
    <property type="match status" value="1"/>
</dbReference>
<evidence type="ECO:0000256" key="2">
    <source>
        <dbReference type="ARBA" id="ARBA00022475"/>
    </source>
</evidence>
<feature type="transmembrane region" description="Helical" evidence="6">
    <location>
        <begin position="76"/>
        <end position="98"/>
    </location>
</feature>
<evidence type="ECO:0000313" key="7">
    <source>
        <dbReference type="EMBL" id="KKP43945.1"/>
    </source>
</evidence>
<dbReference type="PANTHER" id="PTHR39087">
    <property type="entry name" value="UPF0104 MEMBRANE PROTEIN MJ1595"/>
    <property type="match status" value="1"/>
</dbReference>
<proteinExistence type="predicted"/>
<dbReference type="AlphaFoldDB" id="A0A0G0BYJ3"/>
<accession>A0A0G0BYJ3</accession>
<evidence type="ECO:0008006" key="9">
    <source>
        <dbReference type="Google" id="ProtNLM"/>
    </source>
</evidence>
<evidence type="ECO:0000256" key="4">
    <source>
        <dbReference type="ARBA" id="ARBA00022989"/>
    </source>
</evidence>
<feature type="transmembrane region" description="Helical" evidence="6">
    <location>
        <begin position="242"/>
        <end position="263"/>
    </location>
</feature>
<evidence type="ECO:0000256" key="1">
    <source>
        <dbReference type="ARBA" id="ARBA00004651"/>
    </source>
</evidence>
<protein>
    <recommendedName>
        <fullName evidence="9">Flippase-like domain-containing protein</fullName>
    </recommendedName>
</protein>
<dbReference type="EMBL" id="LBOV01000008">
    <property type="protein sequence ID" value="KKP43945.1"/>
    <property type="molecule type" value="Genomic_DNA"/>
</dbReference>
<keyword evidence="3 6" id="KW-0812">Transmembrane</keyword>
<sequence length="325" mass="37365">MKGTKKYISPILTTIILILFTIYLYTNPQIIDGLISVKTIYILLIMGLYLLIFFVEGVFIQVTLDIFKKKVDTKESFFLATISRIGNYLLPMRAGAVFRAAYLKKKFNFDYSNFLSTLYGYYIIFFLTNSVLALLILLIKWFVQDQQYMLLITFFFAISIGMLLLVFIKFPLDRYIERSKGITKRILTFISKFLKGWDLIVKNKRAFLLLILLAFANIFINILVVVSEFLAININGDILDSILYTCISGVSLLISITPGSLGIREAVFLITSGSLGLNSDQVIQLAFLDRGIMFVLLLVALFVILIFFKRYNLKELFFSEKREVK</sequence>
<gene>
    <name evidence="7" type="ORF">UR34_C0008G0004</name>
</gene>
<keyword evidence="4 6" id="KW-1133">Transmembrane helix</keyword>
<name>A0A0G0BYJ3_9BACT</name>
<feature type="transmembrane region" description="Helical" evidence="6">
    <location>
        <begin position="118"/>
        <end position="139"/>
    </location>
</feature>
<dbReference type="PANTHER" id="PTHR39087:SF2">
    <property type="entry name" value="UPF0104 MEMBRANE PROTEIN MJ1595"/>
    <property type="match status" value="1"/>
</dbReference>
<feature type="transmembrane region" description="Helical" evidence="6">
    <location>
        <begin position="7"/>
        <end position="25"/>
    </location>
</feature>
<feature type="transmembrane region" description="Helical" evidence="6">
    <location>
        <begin position="283"/>
        <end position="308"/>
    </location>
</feature>
<keyword evidence="5 6" id="KW-0472">Membrane</keyword>